<comment type="caution">
    <text evidence="1">The sequence shown here is derived from an EMBL/GenBank/DDBJ whole genome shotgun (WGS) entry which is preliminary data.</text>
</comment>
<protein>
    <submittedName>
        <fullName evidence="1">Uncharacterized protein</fullName>
    </submittedName>
</protein>
<organism evidence="1 2">
    <name type="scientific">Deinococcus rufus</name>
    <dbReference type="NCBI Taxonomy" id="2136097"/>
    <lineage>
        <taxon>Bacteria</taxon>
        <taxon>Thermotogati</taxon>
        <taxon>Deinococcota</taxon>
        <taxon>Deinococci</taxon>
        <taxon>Deinococcales</taxon>
        <taxon>Deinococcaceae</taxon>
        <taxon>Deinococcus</taxon>
    </lineage>
</organism>
<reference evidence="2" key="1">
    <citation type="journal article" date="2019" name="Int. J. Syst. Evol. Microbiol.">
        <title>The Global Catalogue of Microorganisms (GCM) 10K type strain sequencing project: providing services to taxonomists for standard genome sequencing and annotation.</title>
        <authorList>
            <consortium name="The Broad Institute Genomics Platform"/>
            <consortium name="The Broad Institute Genome Sequencing Center for Infectious Disease"/>
            <person name="Wu L."/>
            <person name="Ma J."/>
        </authorList>
    </citation>
    <scope>NUCLEOTIDE SEQUENCE [LARGE SCALE GENOMIC DNA]</scope>
    <source>
        <strain evidence="2">CCTCC AB 2017081</strain>
    </source>
</reference>
<evidence type="ECO:0000313" key="2">
    <source>
        <dbReference type="Proteomes" id="UP001595803"/>
    </source>
</evidence>
<dbReference type="InterPro" id="IPR016181">
    <property type="entry name" value="Acyl_CoA_acyltransferase"/>
</dbReference>
<accession>A0ABV7Z7X0</accession>
<gene>
    <name evidence="1" type="ORF">ACFOSB_05775</name>
</gene>
<proteinExistence type="predicted"/>
<dbReference type="Proteomes" id="UP001595803">
    <property type="component" value="Unassembled WGS sequence"/>
</dbReference>
<dbReference type="SUPFAM" id="SSF55729">
    <property type="entry name" value="Acyl-CoA N-acyltransferases (Nat)"/>
    <property type="match status" value="1"/>
</dbReference>
<keyword evidence="2" id="KW-1185">Reference proteome</keyword>
<sequence length="253" mass="28744">MIHAIKWAGPVPYHVVWFPETRDLDTVARLRAPVTVIRQASAAFMQHLPLPVIRRARFCTAVTDLTRSEDQLLADMHKTCRASVRRAMKVPHTFEVLPPGQAPEARRLINDFNRQLYGRPVSAANWQLTDRHGFVTQLRVDGHVIAVNTYLLDGLSRARGLYAATIPREGGAMPARTIAELNRLLTWYDMQYVRDLGVRIYDAGGLFDDPAHPSAGVDQFKLSFGFTRQYEYHALTSPYLLARRGLNRVEQRP</sequence>
<name>A0ABV7Z7X0_9DEIO</name>
<dbReference type="EMBL" id="JBHRZG010000006">
    <property type="protein sequence ID" value="MFC3832360.1"/>
    <property type="molecule type" value="Genomic_DNA"/>
</dbReference>
<dbReference type="Gene3D" id="3.40.630.30">
    <property type="match status" value="1"/>
</dbReference>
<dbReference type="RefSeq" id="WP_322474229.1">
    <property type="nucleotide sequence ID" value="NZ_JBHRZG010000006.1"/>
</dbReference>
<evidence type="ECO:0000313" key="1">
    <source>
        <dbReference type="EMBL" id="MFC3832360.1"/>
    </source>
</evidence>